<accession>A0A517SYT3</accession>
<evidence type="ECO:0000256" key="6">
    <source>
        <dbReference type="SAM" id="MobiDB-lite"/>
    </source>
</evidence>
<evidence type="ECO:0000256" key="5">
    <source>
        <dbReference type="ARBA" id="ARBA00023163"/>
    </source>
</evidence>
<organism evidence="9 10">
    <name type="scientific">Stieleria bergensis</name>
    <dbReference type="NCBI Taxonomy" id="2528025"/>
    <lineage>
        <taxon>Bacteria</taxon>
        <taxon>Pseudomonadati</taxon>
        <taxon>Planctomycetota</taxon>
        <taxon>Planctomycetia</taxon>
        <taxon>Pirellulales</taxon>
        <taxon>Pirellulaceae</taxon>
        <taxon>Stieleria</taxon>
    </lineage>
</organism>
<dbReference type="InterPro" id="IPR013325">
    <property type="entry name" value="RNA_pol_sigma_r2"/>
</dbReference>
<feature type="domain" description="RNA polymerase sigma-70 region 2" evidence="7">
    <location>
        <begin position="137"/>
        <end position="205"/>
    </location>
</feature>
<evidence type="ECO:0000259" key="8">
    <source>
        <dbReference type="Pfam" id="PF08281"/>
    </source>
</evidence>
<dbReference type="PANTHER" id="PTHR43133:SF8">
    <property type="entry name" value="RNA POLYMERASE SIGMA FACTOR HI_1459-RELATED"/>
    <property type="match status" value="1"/>
</dbReference>
<dbReference type="GO" id="GO:0006352">
    <property type="term" value="P:DNA-templated transcription initiation"/>
    <property type="evidence" value="ECO:0007669"/>
    <property type="project" value="InterPro"/>
</dbReference>
<dbReference type="Pfam" id="PF08281">
    <property type="entry name" value="Sigma70_r4_2"/>
    <property type="match status" value="1"/>
</dbReference>
<evidence type="ECO:0000313" key="10">
    <source>
        <dbReference type="Proteomes" id="UP000315003"/>
    </source>
</evidence>
<dbReference type="GO" id="GO:0003677">
    <property type="term" value="F:DNA binding"/>
    <property type="evidence" value="ECO:0007669"/>
    <property type="project" value="UniProtKB-KW"/>
</dbReference>
<comment type="similarity">
    <text evidence="1">Belongs to the sigma-70 factor family. ECF subfamily.</text>
</comment>
<protein>
    <submittedName>
        <fullName evidence="9">ECF RNA polymerase sigma factor SigE</fullName>
    </submittedName>
</protein>
<name>A0A517SYT3_9BACT</name>
<dbReference type="Gene3D" id="1.10.1740.10">
    <property type="match status" value="1"/>
</dbReference>
<keyword evidence="2" id="KW-0805">Transcription regulation</keyword>
<feature type="domain" description="RNA polymerase sigma factor 70 region 4 type 2" evidence="8">
    <location>
        <begin position="234"/>
        <end position="286"/>
    </location>
</feature>
<keyword evidence="4" id="KW-0238">DNA-binding</keyword>
<dbReference type="CDD" id="cd06171">
    <property type="entry name" value="Sigma70_r4"/>
    <property type="match status" value="1"/>
</dbReference>
<dbReference type="NCBIfam" id="TIGR02937">
    <property type="entry name" value="sigma70-ECF"/>
    <property type="match status" value="1"/>
</dbReference>
<dbReference type="EMBL" id="CP036272">
    <property type="protein sequence ID" value="QDT61296.1"/>
    <property type="molecule type" value="Genomic_DNA"/>
</dbReference>
<dbReference type="RefSeq" id="WP_419187556.1">
    <property type="nucleotide sequence ID" value="NZ_CP036272.1"/>
</dbReference>
<evidence type="ECO:0000256" key="3">
    <source>
        <dbReference type="ARBA" id="ARBA00023082"/>
    </source>
</evidence>
<feature type="compositionally biased region" description="Basic and acidic residues" evidence="6">
    <location>
        <begin position="32"/>
        <end position="42"/>
    </location>
</feature>
<feature type="compositionally biased region" description="Polar residues" evidence="6">
    <location>
        <begin position="9"/>
        <end position="31"/>
    </location>
</feature>
<dbReference type="Pfam" id="PF04542">
    <property type="entry name" value="Sigma70_r2"/>
    <property type="match status" value="1"/>
</dbReference>
<dbReference type="InterPro" id="IPR039425">
    <property type="entry name" value="RNA_pol_sigma-70-like"/>
</dbReference>
<dbReference type="AlphaFoldDB" id="A0A517SYT3"/>
<keyword evidence="5" id="KW-0804">Transcription</keyword>
<keyword evidence="10" id="KW-1185">Reference proteome</keyword>
<proteinExistence type="inferred from homology"/>
<feature type="compositionally biased region" description="Low complexity" evidence="6">
    <location>
        <begin position="69"/>
        <end position="79"/>
    </location>
</feature>
<evidence type="ECO:0000256" key="1">
    <source>
        <dbReference type="ARBA" id="ARBA00010641"/>
    </source>
</evidence>
<gene>
    <name evidence="9" type="primary">sigE_4</name>
    <name evidence="9" type="ORF">SV7mr_38310</name>
</gene>
<dbReference type="PANTHER" id="PTHR43133">
    <property type="entry name" value="RNA POLYMERASE ECF-TYPE SIGMA FACTO"/>
    <property type="match status" value="1"/>
</dbReference>
<sequence>MDRLGTGHPASTASDSSLIATGTPQDLPASSRQRDENTDSRDLSVSVDATKRRPASGRPKKRGGDRSSARNNDSRSNASPITGKQDSTRVNGRENEADLSAPNGHPALANDPTDQESAGKQPLSDHAATQSLDPEELIRRHQRGVWRYLRMLGCDDATADDLTQETFLRVLRHDDFVQHNDNATAGYLRRTAYNLLVSRHRKLGRVQTVSEPELLDEYWDRWAGKDITGDAAVEALQQCFEKLTERARIALRMRFDSDATRVEIGEALGITDHGARNLMQRAKAQLRSCVEEKLKLSTEI</sequence>
<dbReference type="InterPro" id="IPR013249">
    <property type="entry name" value="RNA_pol_sigma70_r4_t2"/>
</dbReference>
<feature type="compositionally biased region" description="Polar residues" evidence="6">
    <location>
        <begin position="80"/>
        <end position="90"/>
    </location>
</feature>
<feature type="region of interest" description="Disordered" evidence="6">
    <location>
        <begin position="1"/>
        <end position="136"/>
    </location>
</feature>
<feature type="compositionally biased region" description="Basic residues" evidence="6">
    <location>
        <begin position="52"/>
        <end position="61"/>
    </location>
</feature>
<dbReference type="InterPro" id="IPR014284">
    <property type="entry name" value="RNA_pol_sigma-70_dom"/>
</dbReference>
<dbReference type="Gene3D" id="1.10.10.10">
    <property type="entry name" value="Winged helix-like DNA-binding domain superfamily/Winged helix DNA-binding domain"/>
    <property type="match status" value="1"/>
</dbReference>
<keyword evidence="3" id="KW-0731">Sigma factor</keyword>
<dbReference type="GO" id="GO:0016987">
    <property type="term" value="F:sigma factor activity"/>
    <property type="evidence" value="ECO:0007669"/>
    <property type="project" value="UniProtKB-KW"/>
</dbReference>
<evidence type="ECO:0000256" key="4">
    <source>
        <dbReference type="ARBA" id="ARBA00023125"/>
    </source>
</evidence>
<dbReference type="Proteomes" id="UP000315003">
    <property type="component" value="Chromosome"/>
</dbReference>
<dbReference type="InterPro" id="IPR036388">
    <property type="entry name" value="WH-like_DNA-bd_sf"/>
</dbReference>
<reference evidence="9 10" key="1">
    <citation type="submission" date="2019-02" db="EMBL/GenBank/DDBJ databases">
        <title>Deep-cultivation of Planctomycetes and their phenomic and genomic characterization uncovers novel biology.</title>
        <authorList>
            <person name="Wiegand S."/>
            <person name="Jogler M."/>
            <person name="Boedeker C."/>
            <person name="Pinto D."/>
            <person name="Vollmers J."/>
            <person name="Rivas-Marin E."/>
            <person name="Kohn T."/>
            <person name="Peeters S.H."/>
            <person name="Heuer A."/>
            <person name="Rast P."/>
            <person name="Oberbeckmann S."/>
            <person name="Bunk B."/>
            <person name="Jeske O."/>
            <person name="Meyerdierks A."/>
            <person name="Storesund J.E."/>
            <person name="Kallscheuer N."/>
            <person name="Luecker S."/>
            <person name="Lage O.M."/>
            <person name="Pohl T."/>
            <person name="Merkel B.J."/>
            <person name="Hornburger P."/>
            <person name="Mueller R.-W."/>
            <person name="Bruemmer F."/>
            <person name="Labrenz M."/>
            <person name="Spormann A.M."/>
            <person name="Op den Camp H."/>
            <person name="Overmann J."/>
            <person name="Amann R."/>
            <person name="Jetten M.S.M."/>
            <person name="Mascher T."/>
            <person name="Medema M.H."/>
            <person name="Devos D.P."/>
            <person name="Kaster A.-K."/>
            <person name="Ovreas L."/>
            <person name="Rohde M."/>
            <person name="Galperin M.Y."/>
            <person name="Jogler C."/>
        </authorList>
    </citation>
    <scope>NUCLEOTIDE SEQUENCE [LARGE SCALE GENOMIC DNA]</scope>
    <source>
        <strain evidence="9 10">SV_7m_r</strain>
    </source>
</reference>
<dbReference type="SUPFAM" id="SSF88946">
    <property type="entry name" value="Sigma2 domain of RNA polymerase sigma factors"/>
    <property type="match status" value="1"/>
</dbReference>
<dbReference type="InterPro" id="IPR013324">
    <property type="entry name" value="RNA_pol_sigma_r3/r4-like"/>
</dbReference>
<dbReference type="SUPFAM" id="SSF88659">
    <property type="entry name" value="Sigma3 and sigma4 domains of RNA polymerase sigma factors"/>
    <property type="match status" value="1"/>
</dbReference>
<evidence type="ECO:0000313" key="9">
    <source>
        <dbReference type="EMBL" id="QDT61296.1"/>
    </source>
</evidence>
<dbReference type="InterPro" id="IPR007627">
    <property type="entry name" value="RNA_pol_sigma70_r2"/>
</dbReference>
<evidence type="ECO:0000259" key="7">
    <source>
        <dbReference type="Pfam" id="PF04542"/>
    </source>
</evidence>
<evidence type="ECO:0000256" key="2">
    <source>
        <dbReference type="ARBA" id="ARBA00023015"/>
    </source>
</evidence>